<gene>
    <name evidence="1" type="ORF">MAAFP003_2629</name>
</gene>
<feature type="non-terminal residue" evidence="1">
    <location>
        <position position="1"/>
    </location>
</feature>
<organism evidence="1 2">
    <name type="scientific">Mycobacterium ahvazicum</name>
    <dbReference type="NCBI Taxonomy" id="1964395"/>
    <lineage>
        <taxon>Bacteria</taxon>
        <taxon>Bacillati</taxon>
        <taxon>Actinomycetota</taxon>
        <taxon>Actinomycetes</taxon>
        <taxon>Mycobacteriales</taxon>
        <taxon>Mycobacteriaceae</taxon>
        <taxon>Mycobacterium</taxon>
        <taxon>Mycobacterium simiae complex</taxon>
    </lineage>
</organism>
<comment type="caution">
    <text evidence="1">The sequence shown here is derived from an EMBL/GenBank/DDBJ whole genome shotgun (WGS) entry which is preliminary data.</text>
</comment>
<dbReference type="AlphaFoldDB" id="A0A2K4YAZ0"/>
<reference evidence="1" key="1">
    <citation type="submission" date="2018-01" db="EMBL/GenBank/DDBJ databases">
        <authorList>
            <consortium name="Urmite Genomes"/>
        </authorList>
    </citation>
    <scope>NUCLEOTIDE SEQUENCE [LARGE SCALE GENOMIC DNA]</scope>
    <source>
        <strain evidence="1">AFP003</strain>
    </source>
</reference>
<keyword evidence="2" id="KW-1185">Reference proteome</keyword>
<proteinExistence type="predicted"/>
<dbReference type="EMBL" id="FXEG02000003">
    <property type="protein sequence ID" value="SOX53953.1"/>
    <property type="molecule type" value="Genomic_DNA"/>
</dbReference>
<sequence>VDRPTLGTFDAELVTHASTVRFIGFEYETPVLPTRAGRLPMSGQAVALARLRRTSSVVLTIRNNTATPIISVDNA</sequence>
<dbReference type="Proteomes" id="UP000236318">
    <property type="component" value="Unassembled WGS sequence"/>
</dbReference>
<accession>A0A2K4YAZ0</accession>
<evidence type="ECO:0000313" key="1">
    <source>
        <dbReference type="EMBL" id="SOX53953.1"/>
    </source>
</evidence>
<evidence type="ECO:0000313" key="2">
    <source>
        <dbReference type="Proteomes" id="UP000236318"/>
    </source>
</evidence>
<protein>
    <submittedName>
        <fullName evidence="1">Uncharacterized protein</fullName>
    </submittedName>
</protein>
<name>A0A2K4YAZ0_9MYCO</name>